<keyword evidence="2" id="KW-0969">Cilium</keyword>
<keyword evidence="2" id="KW-0282">Flagellum</keyword>
<dbReference type="EMBL" id="FMWG01000002">
    <property type="protein sequence ID" value="SCZ55406.1"/>
    <property type="molecule type" value="Genomic_DNA"/>
</dbReference>
<dbReference type="Proteomes" id="UP000198767">
    <property type="component" value="Unassembled WGS sequence"/>
</dbReference>
<dbReference type="SUPFAM" id="SSF101801">
    <property type="entry name" value="Surface presentation of antigens (SPOA)"/>
    <property type="match status" value="1"/>
</dbReference>
<dbReference type="InterPro" id="IPR001543">
    <property type="entry name" value="FliN-like_C"/>
</dbReference>
<gene>
    <name evidence="2" type="ORF">SAMN04488118_102414</name>
</gene>
<protein>
    <submittedName>
        <fullName evidence="2">Type III flagellar switch regulator (C-ring) FliN C-term</fullName>
    </submittedName>
</protein>
<keyword evidence="3" id="KW-1185">Reference proteome</keyword>
<evidence type="ECO:0000259" key="1">
    <source>
        <dbReference type="Pfam" id="PF01052"/>
    </source>
</evidence>
<evidence type="ECO:0000313" key="2">
    <source>
        <dbReference type="EMBL" id="SCZ55406.1"/>
    </source>
</evidence>
<dbReference type="Pfam" id="PF01052">
    <property type="entry name" value="FliMN_C"/>
    <property type="match status" value="1"/>
</dbReference>
<proteinExistence type="predicted"/>
<dbReference type="InterPro" id="IPR036429">
    <property type="entry name" value="SpoA-like_sf"/>
</dbReference>
<sequence>MAETDKADETGGAGNVLARKLAATKDGTGGLSGSLMLRALRRSLARAATDLCELPLGVIAARQCQSIPEDLPDHLDDSHLLILLDGPDNSIGAASLDAALVTALIQQQTMGQVLSSGSQERNYTQTDAAMMAEFLETSLSKVTTVLQDEPERKIFDGYKFGAQIEEVRKLVLTLEAEDYRIIRVNVDLAGGQMQGELVLILPEPQPDSDDALSGEGLSLAASMGSMRAELSAVLCKMRVPLNELSALNVGDMLPLDQAFLYETDMQTISGQSIVQGRLGQMNGARAVRMNVPKTKLVSDLDDTSAFGDGIGVGAALPADEPPTLDLEIAAQGLQDPMEMGGDLAGGLDALGGDLASEITDDLSGGLDGLADDLMADLGDLPPLEGGLGDLSTDEAALEITELAGLDSLET</sequence>
<dbReference type="RefSeq" id="WP_090216728.1">
    <property type="nucleotide sequence ID" value="NZ_CANLDO010000001.1"/>
</dbReference>
<keyword evidence="2" id="KW-0966">Cell projection</keyword>
<dbReference type="STRING" id="1156985.SAMN04488118_102414"/>
<accession>A0A1G5Q1H4</accession>
<organism evidence="2 3">
    <name type="scientific">Epibacterium ulvae</name>
    <dbReference type="NCBI Taxonomy" id="1156985"/>
    <lineage>
        <taxon>Bacteria</taxon>
        <taxon>Pseudomonadati</taxon>
        <taxon>Pseudomonadota</taxon>
        <taxon>Alphaproteobacteria</taxon>
        <taxon>Rhodobacterales</taxon>
        <taxon>Roseobacteraceae</taxon>
        <taxon>Epibacterium</taxon>
    </lineage>
</organism>
<dbReference type="OrthoDB" id="7824563at2"/>
<dbReference type="Gene3D" id="2.30.330.10">
    <property type="entry name" value="SpoA-like"/>
    <property type="match status" value="1"/>
</dbReference>
<name>A0A1G5Q1H4_9RHOB</name>
<evidence type="ECO:0000313" key="3">
    <source>
        <dbReference type="Proteomes" id="UP000198767"/>
    </source>
</evidence>
<dbReference type="AlphaFoldDB" id="A0A1G5Q1H4"/>
<reference evidence="2 3" key="1">
    <citation type="submission" date="2016-10" db="EMBL/GenBank/DDBJ databases">
        <authorList>
            <person name="de Groot N.N."/>
        </authorList>
    </citation>
    <scope>NUCLEOTIDE SEQUENCE [LARGE SCALE GENOMIC DNA]</scope>
    <source>
        <strain evidence="2 3">U95</strain>
    </source>
</reference>
<feature type="domain" description="Flagellar motor switch protein FliN-like C-terminal" evidence="1">
    <location>
        <begin position="226"/>
        <end position="289"/>
    </location>
</feature>